<protein>
    <submittedName>
        <fullName evidence="2">Phage terminase small subunit P27 family</fullName>
    </submittedName>
</protein>
<name>A0A3A0VK57_STAGA</name>
<dbReference type="Pfam" id="PF05119">
    <property type="entry name" value="Terminase_4"/>
    <property type="match status" value="1"/>
</dbReference>
<dbReference type="AlphaFoldDB" id="A0A3A0VK57"/>
<dbReference type="InterPro" id="IPR006448">
    <property type="entry name" value="Phage_term_ssu_P27"/>
</dbReference>
<feature type="compositionally biased region" description="Basic and acidic residues" evidence="1">
    <location>
        <begin position="16"/>
        <end position="25"/>
    </location>
</feature>
<accession>A0A3A0VK57</accession>
<reference evidence="2 3" key="1">
    <citation type="journal article" date="2016" name="Front. Microbiol.">
        <title>Comprehensive Phylogenetic Analysis of Bovine Non-aureus Staphylococci Species Based on Whole-Genome Sequencing.</title>
        <authorList>
            <person name="Naushad S."/>
            <person name="Barkema H.W."/>
            <person name="Luby C."/>
            <person name="Condas L.A."/>
            <person name="Nobrega D.B."/>
            <person name="Carson D.A."/>
            <person name="De Buck J."/>
        </authorList>
    </citation>
    <scope>NUCLEOTIDE SEQUENCE [LARGE SCALE GENOMIC DNA]</scope>
    <source>
        <strain evidence="2 3">SNUC 4781</strain>
    </source>
</reference>
<proteinExistence type="predicted"/>
<comment type="caution">
    <text evidence="2">The sequence shown here is derived from an EMBL/GenBank/DDBJ whole genome shotgun (WGS) entry which is preliminary data.</text>
</comment>
<dbReference type="RefSeq" id="WP_107579395.1">
    <property type="nucleotide sequence ID" value="NZ_CP069082.1"/>
</dbReference>
<evidence type="ECO:0000256" key="1">
    <source>
        <dbReference type="SAM" id="MobiDB-lite"/>
    </source>
</evidence>
<dbReference type="GeneID" id="93845627"/>
<gene>
    <name evidence="2" type="ORF">BUZ14_11490</name>
</gene>
<feature type="region of interest" description="Disordered" evidence="1">
    <location>
        <begin position="1"/>
        <end position="25"/>
    </location>
</feature>
<sequence>MAGRKPKLNANKLGNRTKEELEQSELKENGLKQFAKIDVETVPEGLTENAAKEWLRVVPLLEQLPIAELDYSLIKKYCEVLDQNDTLYRAISQKHGIEGMVDPETNRKTGAFMAYMESLKELRSICGQLGMTIDSRMRLVVPTPDEQKQSIYDEFGVDDDD</sequence>
<evidence type="ECO:0000313" key="2">
    <source>
        <dbReference type="EMBL" id="RIP33148.1"/>
    </source>
</evidence>
<evidence type="ECO:0000313" key="3">
    <source>
        <dbReference type="Proteomes" id="UP000265541"/>
    </source>
</evidence>
<dbReference type="EMBL" id="QYJN01000006">
    <property type="protein sequence ID" value="RIP33148.1"/>
    <property type="molecule type" value="Genomic_DNA"/>
</dbReference>
<organism evidence="2 3">
    <name type="scientific">Staphylococcus gallinarum</name>
    <dbReference type="NCBI Taxonomy" id="1293"/>
    <lineage>
        <taxon>Bacteria</taxon>
        <taxon>Bacillati</taxon>
        <taxon>Bacillota</taxon>
        <taxon>Bacilli</taxon>
        <taxon>Bacillales</taxon>
        <taxon>Staphylococcaceae</taxon>
        <taxon>Staphylococcus</taxon>
    </lineage>
</organism>
<dbReference type="NCBIfam" id="TIGR01558">
    <property type="entry name" value="sm_term_P27"/>
    <property type="match status" value="1"/>
</dbReference>
<dbReference type="OrthoDB" id="2287339at2"/>
<dbReference type="Proteomes" id="UP000265541">
    <property type="component" value="Unassembled WGS sequence"/>
</dbReference>